<dbReference type="Proteomes" id="UP000265520">
    <property type="component" value="Unassembled WGS sequence"/>
</dbReference>
<dbReference type="EMBL" id="LXQA010159207">
    <property type="protein sequence ID" value="MCI27425.1"/>
    <property type="molecule type" value="Genomic_DNA"/>
</dbReference>
<protein>
    <submittedName>
        <fullName evidence="1">Uncharacterized protein</fullName>
    </submittedName>
</protein>
<evidence type="ECO:0000313" key="1">
    <source>
        <dbReference type="EMBL" id="MCI27425.1"/>
    </source>
</evidence>
<sequence length="53" mass="5877">FVEICKFRGFEFASSAPVSFNIRIIIDFRLYSLSSSFSNLTFGLIGSKDSSAC</sequence>
<name>A0A392QW07_9FABA</name>
<dbReference type="AlphaFoldDB" id="A0A392QW07"/>
<reference evidence="1 2" key="1">
    <citation type="journal article" date="2018" name="Front. Plant Sci.">
        <title>Red Clover (Trifolium pratense) and Zigzag Clover (T. medium) - A Picture of Genomic Similarities and Differences.</title>
        <authorList>
            <person name="Dluhosova J."/>
            <person name="Istvanek J."/>
            <person name="Nedelnik J."/>
            <person name="Repkova J."/>
        </authorList>
    </citation>
    <scope>NUCLEOTIDE SEQUENCE [LARGE SCALE GENOMIC DNA]</scope>
    <source>
        <strain evidence="2">cv. 10/8</strain>
        <tissue evidence="1">Leaf</tissue>
    </source>
</reference>
<proteinExistence type="predicted"/>
<organism evidence="1 2">
    <name type="scientific">Trifolium medium</name>
    <dbReference type="NCBI Taxonomy" id="97028"/>
    <lineage>
        <taxon>Eukaryota</taxon>
        <taxon>Viridiplantae</taxon>
        <taxon>Streptophyta</taxon>
        <taxon>Embryophyta</taxon>
        <taxon>Tracheophyta</taxon>
        <taxon>Spermatophyta</taxon>
        <taxon>Magnoliopsida</taxon>
        <taxon>eudicotyledons</taxon>
        <taxon>Gunneridae</taxon>
        <taxon>Pentapetalae</taxon>
        <taxon>rosids</taxon>
        <taxon>fabids</taxon>
        <taxon>Fabales</taxon>
        <taxon>Fabaceae</taxon>
        <taxon>Papilionoideae</taxon>
        <taxon>50 kb inversion clade</taxon>
        <taxon>NPAAA clade</taxon>
        <taxon>Hologalegina</taxon>
        <taxon>IRL clade</taxon>
        <taxon>Trifolieae</taxon>
        <taxon>Trifolium</taxon>
    </lineage>
</organism>
<keyword evidence="2" id="KW-1185">Reference proteome</keyword>
<comment type="caution">
    <text evidence="1">The sequence shown here is derived from an EMBL/GenBank/DDBJ whole genome shotgun (WGS) entry which is preliminary data.</text>
</comment>
<evidence type="ECO:0000313" key="2">
    <source>
        <dbReference type="Proteomes" id="UP000265520"/>
    </source>
</evidence>
<feature type="non-terminal residue" evidence="1">
    <location>
        <position position="1"/>
    </location>
</feature>
<accession>A0A392QW07</accession>